<dbReference type="AlphaFoldDB" id="A0A1T2L962"/>
<reference evidence="2 3" key="1">
    <citation type="submission" date="2016-11" db="EMBL/GenBank/DDBJ databases">
        <title>Mixed transmission modes and dynamic genome evolution in an obligate animal-bacterial symbiosis.</title>
        <authorList>
            <person name="Russell S.L."/>
            <person name="Corbett-Detig R.B."/>
            <person name="Cavanaugh C.M."/>
        </authorList>
    </citation>
    <scope>NUCLEOTIDE SEQUENCE [LARGE SCALE GENOMIC DNA]</scope>
    <source>
        <strain evidence="2">Sveles-Q1</strain>
    </source>
</reference>
<feature type="region of interest" description="Disordered" evidence="1">
    <location>
        <begin position="65"/>
        <end position="84"/>
    </location>
</feature>
<dbReference type="EMBL" id="MPRL01000007">
    <property type="protein sequence ID" value="OOZ41645.1"/>
    <property type="molecule type" value="Genomic_DNA"/>
</dbReference>
<evidence type="ECO:0000313" key="2">
    <source>
        <dbReference type="EMBL" id="OOZ41645.1"/>
    </source>
</evidence>
<organism evidence="2 3">
    <name type="scientific">Solemya pervernicosa gill symbiont</name>
    <dbReference type="NCBI Taxonomy" id="642797"/>
    <lineage>
        <taxon>Bacteria</taxon>
        <taxon>Pseudomonadati</taxon>
        <taxon>Pseudomonadota</taxon>
        <taxon>Gammaproteobacteria</taxon>
        <taxon>sulfur-oxidizing symbionts</taxon>
    </lineage>
</organism>
<name>A0A1T2L962_9GAMM</name>
<comment type="caution">
    <text evidence="2">The sequence shown here is derived from an EMBL/GenBank/DDBJ whole genome shotgun (WGS) entry which is preliminary data.</text>
</comment>
<evidence type="ECO:0000256" key="1">
    <source>
        <dbReference type="SAM" id="MobiDB-lite"/>
    </source>
</evidence>
<proteinExistence type="predicted"/>
<gene>
    <name evidence="2" type="ORF">BOW53_02910</name>
</gene>
<protein>
    <submittedName>
        <fullName evidence="2">Uncharacterized protein</fullName>
    </submittedName>
</protein>
<dbReference type="Proteomes" id="UP000191110">
    <property type="component" value="Unassembled WGS sequence"/>
</dbReference>
<sequence>MLALLCFDLPECVPHFGLALGVGDLHLQVLLDLLGLALDGGADAVELLGGAGVTGVGVAAQVGERGDAADHDQQGEKEIEGIGG</sequence>
<keyword evidence="3" id="KW-1185">Reference proteome</keyword>
<accession>A0A1T2L962</accession>
<evidence type="ECO:0000313" key="3">
    <source>
        <dbReference type="Proteomes" id="UP000191110"/>
    </source>
</evidence>